<keyword evidence="1" id="KW-0175">Coiled coil</keyword>
<dbReference type="SUPFAM" id="SSF46966">
    <property type="entry name" value="Spectrin repeat"/>
    <property type="match status" value="1"/>
</dbReference>
<proteinExistence type="predicted"/>
<dbReference type="PANTHER" id="PTHR11915">
    <property type="entry name" value="SPECTRIN/FILAMIN RELATED CYTOSKELETAL PROTEIN"/>
    <property type="match status" value="1"/>
</dbReference>
<dbReference type="EMBL" id="JBJKFK010001315">
    <property type="protein sequence ID" value="KAL3313399.1"/>
    <property type="molecule type" value="Genomic_DNA"/>
</dbReference>
<accession>A0ABD2Q1B7</accession>
<keyword evidence="3" id="KW-1185">Reference proteome</keyword>
<dbReference type="Pfam" id="PF00435">
    <property type="entry name" value="Spectrin"/>
    <property type="match status" value="1"/>
</dbReference>
<sequence length="215" mass="24157">MLCDILRTPLPGVSLYTNALPLLIHISDHCRRLLKSRSNCSLVTWNTGYTAFVASVNAEASELVTDFEENPDLHQLNEDRSSALDNLLGMLDQLNNSWNDLADRFEAFQGIMTTDMEYIDLCGETTQTLEWLKEKIAAVEATDAIDINSLSGMVTLQNKLESLQRDMTAIEAKVNDLMSRANRLIVGRKMANSHPQLTDALSNQQKKLSDLWQQL</sequence>
<evidence type="ECO:0000313" key="2">
    <source>
        <dbReference type="EMBL" id="KAL3313399.1"/>
    </source>
</evidence>
<feature type="non-terminal residue" evidence="2">
    <location>
        <position position="215"/>
    </location>
</feature>
<dbReference type="AlphaFoldDB" id="A0ABD2Q1B7"/>
<evidence type="ECO:0000256" key="1">
    <source>
        <dbReference type="SAM" id="Coils"/>
    </source>
</evidence>
<dbReference type="InterPro" id="IPR002017">
    <property type="entry name" value="Spectrin_repeat"/>
</dbReference>
<dbReference type="Proteomes" id="UP001626550">
    <property type="component" value="Unassembled WGS sequence"/>
</dbReference>
<evidence type="ECO:0000313" key="3">
    <source>
        <dbReference type="Proteomes" id="UP001626550"/>
    </source>
</evidence>
<name>A0ABD2Q1B7_9PLAT</name>
<protein>
    <submittedName>
        <fullName evidence="2">Spectrin beta chain, non-erythrocytic 1</fullName>
    </submittedName>
</protein>
<organism evidence="2 3">
    <name type="scientific">Cichlidogyrus casuarinus</name>
    <dbReference type="NCBI Taxonomy" id="1844966"/>
    <lineage>
        <taxon>Eukaryota</taxon>
        <taxon>Metazoa</taxon>
        <taxon>Spiralia</taxon>
        <taxon>Lophotrochozoa</taxon>
        <taxon>Platyhelminthes</taxon>
        <taxon>Monogenea</taxon>
        <taxon>Monopisthocotylea</taxon>
        <taxon>Dactylogyridea</taxon>
        <taxon>Ancyrocephalidae</taxon>
        <taxon>Cichlidogyrus</taxon>
    </lineage>
</organism>
<dbReference type="Gene3D" id="1.20.58.60">
    <property type="match status" value="1"/>
</dbReference>
<reference evidence="2 3" key="1">
    <citation type="submission" date="2024-11" db="EMBL/GenBank/DDBJ databases">
        <title>Adaptive evolution of stress response genes in parasites aligns with host niche diversity.</title>
        <authorList>
            <person name="Hahn C."/>
            <person name="Resl P."/>
        </authorList>
    </citation>
    <scope>NUCLEOTIDE SEQUENCE [LARGE SCALE GENOMIC DNA]</scope>
    <source>
        <strain evidence="2">EGGRZ-B1_66</strain>
        <tissue evidence="2">Body</tissue>
    </source>
</reference>
<gene>
    <name evidence="2" type="primary">SPTBN1_1</name>
    <name evidence="2" type="ORF">Ciccas_007997</name>
</gene>
<comment type="caution">
    <text evidence="2">The sequence shown here is derived from an EMBL/GenBank/DDBJ whole genome shotgun (WGS) entry which is preliminary data.</text>
</comment>
<feature type="coiled-coil region" evidence="1">
    <location>
        <begin position="153"/>
        <end position="180"/>
    </location>
</feature>